<protein>
    <submittedName>
        <fullName evidence="3">Het domain containing protein</fullName>
    </submittedName>
</protein>
<dbReference type="PANTHER" id="PTHR33112">
    <property type="entry name" value="DOMAIN PROTEIN, PUTATIVE-RELATED"/>
    <property type="match status" value="1"/>
</dbReference>
<dbReference type="InParanoid" id="F0XKT0"/>
<dbReference type="Pfam" id="PF06985">
    <property type="entry name" value="HET"/>
    <property type="match status" value="1"/>
</dbReference>
<feature type="region of interest" description="Disordered" evidence="1">
    <location>
        <begin position="1"/>
        <end position="23"/>
    </location>
</feature>
<dbReference type="Proteomes" id="UP000007796">
    <property type="component" value="Unassembled WGS sequence"/>
</dbReference>
<dbReference type="OrthoDB" id="5347061at2759"/>
<dbReference type="RefSeq" id="XP_014171087.1">
    <property type="nucleotide sequence ID" value="XM_014315612.1"/>
</dbReference>
<organism evidence="4">
    <name type="scientific">Grosmannia clavigera (strain kw1407 / UAMH 11150)</name>
    <name type="common">Blue stain fungus</name>
    <name type="synonym">Graphiocladiella clavigera</name>
    <dbReference type="NCBI Taxonomy" id="655863"/>
    <lineage>
        <taxon>Eukaryota</taxon>
        <taxon>Fungi</taxon>
        <taxon>Dikarya</taxon>
        <taxon>Ascomycota</taxon>
        <taxon>Pezizomycotina</taxon>
        <taxon>Sordariomycetes</taxon>
        <taxon>Sordariomycetidae</taxon>
        <taxon>Ophiostomatales</taxon>
        <taxon>Ophiostomataceae</taxon>
        <taxon>Leptographium</taxon>
    </lineage>
</organism>
<evidence type="ECO:0000313" key="4">
    <source>
        <dbReference type="Proteomes" id="UP000007796"/>
    </source>
</evidence>
<sequence>MDHDRSIGSVSPHRSVAGSRGQSPTTPYCGVCYFRLPPGALSFETHDGGAFAPEEPESFYHSTPRDRSEPFIDGTRSFYKSEYYRTNWFALSAGCGCTTCAALRDVLAEQHPSLFASRSGSKTKDQSNYEPVYYWLFDSVNSATRLRILNSITTITYHLLFTPATKYAKSLPLPTESAQVIPFRDFPSYDTASDTALSRVKTWLAECTANHTPCGDGGEPSILPRRVLRITDDDETGIMLKLVDGAGLKEPYACLSYRWVTKTQSLQLGKDTEKQFREGITKEQLPRLFTDVRNVVRRLGLRYLWIDSLCIRQDDLHDWRTEAAAMASIYSGLWTASEQACYPVTVQKWDMEFLGPDDFGHVKHGRLTVTAHVFSATIHYGKEDYEACDEAPLHPNFRREDGTSDTVSSSRFVPPPLSHNGQNCLITKYEFMLVVDGYAFKWTPDYTLQMPGDGYVASGTPVRCLILSRKFVLVARCVDVAQGYYERLGCYLKENGFRWKKGHGFSLSDNMTTEWIKNSVMEGTVLV</sequence>
<gene>
    <name evidence="3" type="ORF">CMQ_8071</name>
</gene>
<evidence type="ECO:0000256" key="1">
    <source>
        <dbReference type="SAM" id="MobiDB-lite"/>
    </source>
</evidence>
<feature type="domain" description="Heterokaryon incompatibility" evidence="2">
    <location>
        <begin position="252"/>
        <end position="331"/>
    </location>
</feature>
<name>F0XKT0_GROCL</name>
<dbReference type="GeneID" id="25981686"/>
<dbReference type="AlphaFoldDB" id="F0XKT0"/>
<accession>F0XKT0</accession>
<proteinExistence type="predicted"/>
<dbReference type="PANTHER" id="PTHR33112:SF9">
    <property type="entry name" value="HETEROKARYON INCOMPATIBILITY DOMAIN-CONTAINING PROTEIN"/>
    <property type="match status" value="1"/>
</dbReference>
<evidence type="ECO:0000313" key="3">
    <source>
        <dbReference type="EMBL" id="EFX01605.1"/>
    </source>
</evidence>
<evidence type="ECO:0000259" key="2">
    <source>
        <dbReference type="Pfam" id="PF06985"/>
    </source>
</evidence>
<dbReference type="EMBL" id="GL629788">
    <property type="protein sequence ID" value="EFX01605.1"/>
    <property type="molecule type" value="Genomic_DNA"/>
</dbReference>
<dbReference type="HOGENOM" id="CLU_516829_0_0_1"/>
<dbReference type="InterPro" id="IPR010730">
    <property type="entry name" value="HET"/>
</dbReference>
<keyword evidence="4" id="KW-1185">Reference proteome</keyword>
<reference evidence="3 4" key="1">
    <citation type="journal article" date="2011" name="Proc. Natl. Acad. Sci. U.S.A.">
        <title>Genome and transcriptome analyses of the mountain pine beetle-fungal symbiont Grosmannia clavigera, a lodgepole pine pathogen.</title>
        <authorList>
            <person name="DiGuistini S."/>
            <person name="Wang Y."/>
            <person name="Liao N.Y."/>
            <person name="Taylor G."/>
            <person name="Tanguay P."/>
            <person name="Feau N."/>
            <person name="Henrissat B."/>
            <person name="Chan S.K."/>
            <person name="Hesse-Orce U."/>
            <person name="Alamouti S.M."/>
            <person name="Tsui C.K.M."/>
            <person name="Docking R.T."/>
            <person name="Levasseur A."/>
            <person name="Haridas S."/>
            <person name="Robertson G."/>
            <person name="Birol I."/>
            <person name="Holt R.A."/>
            <person name="Marra M.A."/>
            <person name="Hamelin R.C."/>
            <person name="Hirst M."/>
            <person name="Jones S.J.M."/>
            <person name="Bohlmann J."/>
            <person name="Breuil C."/>
        </authorList>
    </citation>
    <scope>NUCLEOTIDE SEQUENCE [LARGE SCALE GENOMIC DNA]</scope>
    <source>
        <strain evidence="4">kw1407 / UAMH 11150</strain>
    </source>
</reference>